<evidence type="ECO:0000313" key="3">
    <source>
        <dbReference type="EMBL" id="MDT3402011.1"/>
    </source>
</evidence>
<organism evidence="3 4">
    <name type="scientific">Mucilaginibacter terrae</name>
    <dbReference type="NCBI Taxonomy" id="1955052"/>
    <lineage>
        <taxon>Bacteria</taxon>
        <taxon>Pseudomonadati</taxon>
        <taxon>Bacteroidota</taxon>
        <taxon>Sphingobacteriia</taxon>
        <taxon>Sphingobacteriales</taxon>
        <taxon>Sphingobacteriaceae</taxon>
        <taxon>Mucilaginibacter</taxon>
    </lineage>
</organism>
<dbReference type="PANTHER" id="PTHR33428">
    <property type="entry name" value="CHLOROPHYLLASE-2, CHLOROPLASTIC"/>
    <property type="match status" value="1"/>
</dbReference>
<sequence length="305" mass="32787">MINLLKSGLRVVAFTLFAASPFAIYAQANTPDKATSRVIEDGGTGAYKAIMLQESSLPTHTIFRPQDLKPFGRKEKLPIIAWGNGACANSPWEHLNFLSEVASHGFLVVAIGPMPQEGEKGSGRSVSSQMTDAINWTIAQNSDKSSPLFNKLDITKIAVSGMSCGGLQTLEVAPDPRITTAVVCNSGILGQPGSGMPGMPALTKDQLLKLHTPTLYLLGGEKDIAYKNGMDDFKRINHVPVFVANLDVGHGGTYSKPHGGEFAKVATAWYQWQLKGDRTAGLLFNGNPAGISKYPQWTSEKKNLD</sequence>
<dbReference type="RefSeq" id="WP_311948082.1">
    <property type="nucleotide sequence ID" value="NZ_JAVLVU010000001.1"/>
</dbReference>
<gene>
    <name evidence="3" type="ORF">QE417_001083</name>
</gene>
<dbReference type="Pfam" id="PF12740">
    <property type="entry name" value="PETase"/>
    <property type="match status" value="1"/>
</dbReference>
<dbReference type="Gene3D" id="3.40.50.1820">
    <property type="entry name" value="alpha/beta hydrolase"/>
    <property type="match status" value="1"/>
</dbReference>
<reference evidence="4" key="1">
    <citation type="submission" date="2023-07" db="EMBL/GenBank/DDBJ databases">
        <title>Functional and genomic diversity of the sorghum phyllosphere microbiome.</title>
        <authorList>
            <person name="Shade A."/>
        </authorList>
    </citation>
    <scope>NUCLEOTIDE SEQUENCE [LARGE SCALE GENOMIC DNA]</scope>
    <source>
        <strain evidence="4">SORGH_AS_0422</strain>
    </source>
</reference>
<dbReference type="SUPFAM" id="SSF53474">
    <property type="entry name" value="alpha/beta-Hydrolases"/>
    <property type="match status" value="1"/>
</dbReference>
<dbReference type="EMBL" id="JAVLVU010000001">
    <property type="protein sequence ID" value="MDT3402011.1"/>
    <property type="molecule type" value="Genomic_DNA"/>
</dbReference>
<protein>
    <recommendedName>
        <fullName evidence="2">PET hydrolase/cutinase-like domain-containing protein</fullName>
    </recommendedName>
</protein>
<proteinExistence type="predicted"/>
<name>A0ABU3GR34_9SPHI</name>
<dbReference type="PANTHER" id="PTHR33428:SF14">
    <property type="entry name" value="CARBOXYLESTERASE TYPE B DOMAIN-CONTAINING PROTEIN"/>
    <property type="match status" value="1"/>
</dbReference>
<comment type="caution">
    <text evidence="3">The sequence shown here is derived from an EMBL/GenBank/DDBJ whole genome shotgun (WGS) entry which is preliminary data.</text>
</comment>
<feature type="domain" description="PET hydrolase/cutinase-like" evidence="2">
    <location>
        <begin position="99"/>
        <end position="182"/>
    </location>
</feature>
<dbReference type="InterPro" id="IPR029058">
    <property type="entry name" value="AB_hydrolase_fold"/>
</dbReference>
<feature type="signal peptide" evidence="1">
    <location>
        <begin position="1"/>
        <end position="28"/>
    </location>
</feature>
<accession>A0ABU3GR34</accession>
<keyword evidence="1" id="KW-0732">Signal</keyword>
<dbReference type="InterPro" id="IPR041127">
    <property type="entry name" value="PET_hydrolase/cutinase-like"/>
</dbReference>
<evidence type="ECO:0000259" key="2">
    <source>
        <dbReference type="Pfam" id="PF12740"/>
    </source>
</evidence>
<evidence type="ECO:0000313" key="4">
    <source>
        <dbReference type="Proteomes" id="UP001258315"/>
    </source>
</evidence>
<dbReference type="Proteomes" id="UP001258315">
    <property type="component" value="Unassembled WGS sequence"/>
</dbReference>
<keyword evidence="4" id="KW-1185">Reference proteome</keyword>
<evidence type="ECO:0000256" key="1">
    <source>
        <dbReference type="SAM" id="SignalP"/>
    </source>
</evidence>
<feature type="chain" id="PRO_5046667885" description="PET hydrolase/cutinase-like domain-containing protein" evidence="1">
    <location>
        <begin position="29"/>
        <end position="305"/>
    </location>
</feature>